<keyword evidence="2" id="KW-0503">Monooxygenase</keyword>
<dbReference type="EMBL" id="CP019948">
    <property type="protein sequence ID" value="ARN80271.1"/>
    <property type="molecule type" value="Genomic_DNA"/>
</dbReference>
<gene>
    <name evidence="2" type="ORF">B1812_03320</name>
</gene>
<dbReference type="SUPFAM" id="SSF51679">
    <property type="entry name" value="Bacterial luciferase-like"/>
    <property type="match status" value="1"/>
</dbReference>
<sequence length="331" mass="36544">MRTGLFCTYENPENDFSVAYAQQTELVRLIESLGFDEAWIAEHHFNPNASSPSPLTIIAHLAGVTTRLRLGAAAVLLPFHDPILVAEQVATADLLSRGRLDLGVAKGGPFPGQFKHFHVRPEDAREKAVEALDIVERLLRDETVSFEGRFFQLDGVSLAPRPVQKPVPIFFATSTPETVTLAAARGFAVMAAPPFPLADIGQTLDRYRQSASGADPRLVLIRFYHVEETREAAVAQARRWLEPFIDRMRATTAAVQPSWSPWMDLERMIGDSLIGSADDIRAKIEEIGASLSPRSLVLKPLSPDFETRKESLRLFAETIAPKAPSRAPVLQ</sequence>
<dbReference type="Gene3D" id="3.20.20.30">
    <property type="entry name" value="Luciferase-like domain"/>
    <property type="match status" value="1"/>
</dbReference>
<dbReference type="GO" id="GO:0016705">
    <property type="term" value="F:oxidoreductase activity, acting on paired donors, with incorporation or reduction of molecular oxygen"/>
    <property type="evidence" value="ECO:0007669"/>
    <property type="project" value="InterPro"/>
</dbReference>
<accession>A0A1W6MRN7</accession>
<dbReference type="Proteomes" id="UP000193978">
    <property type="component" value="Chromosome"/>
</dbReference>
<keyword evidence="2" id="KW-0560">Oxidoreductase</keyword>
<name>A0A1W6MRN7_9HYPH</name>
<dbReference type="KEGG" id="mbry:B1812_03320"/>
<dbReference type="OrthoDB" id="9804736at2"/>
<protein>
    <submittedName>
        <fullName evidence="2">Monooxygenase</fullName>
    </submittedName>
</protein>
<dbReference type="InterPro" id="IPR011251">
    <property type="entry name" value="Luciferase-like_dom"/>
</dbReference>
<evidence type="ECO:0000259" key="1">
    <source>
        <dbReference type="Pfam" id="PF00296"/>
    </source>
</evidence>
<dbReference type="RefSeq" id="WP_085770332.1">
    <property type="nucleotide sequence ID" value="NZ_AP027149.1"/>
</dbReference>
<dbReference type="STRING" id="655015.B1812_03320"/>
<proteinExistence type="predicted"/>
<dbReference type="InterPro" id="IPR036661">
    <property type="entry name" value="Luciferase-like_sf"/>
</dbReference>
<dbReference type="GO" id="GO:0005829">
    <property type="term" value="C:cytosol"/>
    <property type="evidence" value="ECO:0007669"/>
    <property type="project" value="TreeGrafter"/>
</dbReference>
<evidence type="ECO:0000313" key="2">
    <source>
        <dbReference type="EMBL" id="ARN80271.1"/>
    </source>
</evidence>
<feature type="domain" description="Luciferase-like" evidence="1">
    <location>
        <begin position="1"/>
        <end position="286"/>
    </location>
</feature>
<evidence type="ECO:0000313" key="3">
    <source>
        <dbReference type="Proteomes" id="UP000193978"/>
    </source>
</evidence>
<keyword evidence="3" id="KW-1185">Reference proteome</keyword>
<dbReference type="PANTHER" id="PTHR30137:SF6">
    <property type="entry name" value="LUCIFERASE-LIKE MONOOXYGENASE"/>
    <property type="match status" value="1"/>
</dbReference>
<dbReference type="GO" id="GO:0004497">
    <property type="term" value="F:monooxygenase activity"/>
    <property type="evidence" value="ECO:0007669"/>
    <property type="project" value="UniProtKB-KW"/>
</dbReference>
<dbReference type="AlphaFoldDB" id="A0A1W6MRN7"/>
<organism evidence="2 3">
    <name type="scientific">Methylocystis bryophila</name>
    <dbReference type="NCBI Taxonomy" id="655015"/>
    <lineage>
        <taxon>Bacteria</taxon>
        <taxon>Pseudomonadati</taxon>
        <taxon>Pseudomonadota</taxon>
        <taxon>Alphaproteobacteria</taxon>
        <taxon>Hyphomicrobiales</taxon>
        <taxon>Methylocystaceae</taxon>
        <taxon>Methylocystis</taxon>
    </lineage>
</organism>
<reference evidence="2 3" key="1">
    <citation type="submission" date="2017-02" db="EMBL/GenBank/DDBJ databases">
        <authorList>
            <person name="Peterson S.W."/>
        </authorList>
    </citation>
    <scope>NUCLEOTIDE SEQUENCE [LARGE SCALE GENOMIC DNA]</scope>
    <source>
        <strain evidence="2 3">S285</strain>
    </source>
</reference>
<dbReference type="InterPro" id="IPR050766">
    <property type="entry name" value="Bact_Lucif_Oxidored"/>
</dbReference>
<dbReference type="PANTHER" id="PTHR30137">
    <property type="entry name" value="LUCIFERASE-LIKE MONOOXYGENASE"/>
    <property type="match status" value="1"/>
</dbReference>
<dbReference type="Pfam" id="PF00296">
    <property type="entry name" value="Bac_luciferase"/>
    <property type="match status" value="1"/>
</dbReference>